<name>A0A9X1NMK2_9ACTN</name>
<dbReference type="EMBL" id="JAJOMB010000031">
    <property type="protein sequence ID" value="MCD5316529.1"/>
    <property type="molecule type" value="Genomic_DNA"/>
</dbReference>
<evidence type="ECO:0000313" key="3">
    <source>
        <dbReference type="EMBL" id="MCD5316529.1"/>
    </source>
</evidence>
<gene>
    <name evidence="3" type="ORF">LR394_37095</name>
</gene>
<evidence type="ECO:0000256" key="1">
    <source>
        <dbReference type="SAM" id="MobiDB-lite"/>
    </source>
</evidence>
<dbReference type="Pfam" id="PF04607">
    <property type="entry name" value="RelA_SpoT"/>
    <property type="match status" value="1"/>
</dbReference>
<dbReference type="AlphaFoldDB" id="A0A9X1NMK2"/>
<evidence type="ECO:0000313" key="4">
    <source>
        <dbReference type="Proteomes" id="UP001138997"/>
    </source>
</evidence>
<reference evidence="3" key="1">
    <citation type="submission" date="2021-11" db="EMBL/GenBank/DDBJ databases">
        <title>Streptomyces corallinus and Kineosporia corallina sp. nov., two new coral-derived marine actinobacteria.</title>
        <authorList>
            <person name="Buangrab K."/>
            <person name="Sutthacheep M."/>
            <person name="Yeemin T."/>
            <person name="Harunari E."/>
            <person name="Igarashi Y."/>
            <person name="Sripreechasak P."/>
            <person name="Kanchanasin P."/>
            <person name="Tanasupawat S."/>
            <person name="Phongsopitanun W."/>
        </authorList>
    </citation>
    <scope>NUCLEOTIDE SEQUENCE</scope>
    <source>
        <strain evidence="3">JCM 31032</strain>
    </source>
</reference>
<dbReference type="SMART" id="SM00954">
    <property type="entry name" value="RelA_SpoT"/>
    <property type="match status" value="1"/>
</dbReference>
<accession>A0A9X1NMK2</accession>
<feature type="region of interest" description="Disordered" evidence="1">
    <location>
        <begin position="230"/>
        <end position="260"/>
    </location>
</feature>
<proteinExistence type="predicted"/>
<dbReference type="Gene3D" id="3.30.460.10">
    <property type="entry name" value="Beta Polymerase, domain 2"/>
    <property type="match status" value="1"/>
</dbReference>
<dbReference type="GO" id="GO:0015969">
    <property type="term" value="P:guanosine tetraphosphate metabolic process"/>
    <property type="evidence" value="ECO:0007669"/>
    <property type="project" value="InterPro"/>
</dbReference>
<dbReference type="InterPro" id="IPR043519">
    <property type="entry name" value="NT_sf"/>
</dbReference>
<dbReference type="CDD" id="cd05399">
    <property type="entry name" value="NT_Rel-Spo_like"/>
    <property type="match status" value="1"/>
</dbReference>
<feature type="compositionally biased region" description="Acidic residues" evidence="1">
    <location>
        <begin position="233"/>
        <end position="249"/>
    </location>
</feature>
<sequence>MTHGTSPDADTLSHVSVAPHVLNYAVDQRFLADVATETKQYLEDLANDRSIQFHLIEARAKTFDSYSDKAAKIDAAGQLKYPEPQRQITDCVAARVIVFTERARKEISDLLERRCIVSEMQNPGHSKNNGYDSDHFIITGTQDPAALLRYSNLAKFFQKYPGLEIQVRTVAGHAWAEYEHDVKYKSSDYRELSPSKKGIINQRFVESGGLRRLMDQVFNEIDDLLSPAPAAEATDEDQEGYAAEGEDAVDPDHDPDPQPLMPYMVAELIRSRFPEDAADDAEAIQELTKHLEALNVTTIGRLRLKLAGLKEGQVAQRMGYTPATTGIRKFDDELLAIFAEAYVERAASEDRRETLRMRLRRVKGQFAIYSIEGTAGSGASNPMTAAAAVRALARIVAIRLGRESAQIENAIAINKSAISAGSKARQVDTPKGRLFVSTNLTRQYAESLMRTLVTKLAGSNVQVFRAGDLILEAPPTPPVPRPASD</sequence>
<feature type="domain" description="RelA/SpoT" evidence="2">
    <location>
        <begin position="58"/>
        <end position="190"/>
    </location>
</feature>
<dbReference type="Proteomes" id="UP001138997">
    <property type="component" value="Unassembled WGS sequence"/>
</dbReference>
<organism evidence="3 4">
    <name type="scientific">Kineosporia babensis</name>
    <dbReference type="NCBI Taxonomy" id="499548"/>
    <lineage>
        <taxon>Bacteria</taxon>
        <taxon>Bacillati</taxon>
        <taxon>Actinomycetota</taxon>
        <taxon>Actinomycetes</taxon>
        <taxon>Kineosporiales</taxon>
        <taxon>Kineosporiaceae</taxon>
        <taxon>Kineosporia</taxon>
    </lineage>
</organism>
<protein>
    <submittedName>
        <fullName evidence="3">RelA/SpoT domain-containing protein</fullName>
    </submittedName>
</protein>
<comment type="caution">
    <text evidence="3">The sequence shown here is derived from an EMBL/GenBank/DDBJ whole genome shotgun (WGS) entry which is preliminary data.</text>
</comment>
<keyword evidence="4" id="KW-1185">Reference proteome</keyword>
<dbReference type="InterPro" id="IPR007685">
    <property type="entry name" value="RelA_SpoT"/>
</dbReference>
<dbReference type="PANTHER" id="PTHR41773">
    <property type="entry name" value="GTP PYROPHOSPHATASE-RELATED"/>
    <property type="match status" value="1"/>
</dbReference>
<dbReference type="PANTHER" id="PTHR41773:SF1">
    <property type="entry name" value="RELA_SPOT DOMAIN-CONTAINING PROTEIN"/>
    <property type="match status" value="1"/>
</dbReference>
<dbReference type="SUPFAM" id="SSF81301">
    <property type="entry name" value="Nucleotidyltransferase"/>
    <property type="match status" value="1"/>
</dbReference>
<evidence type="ECO:0000259" key="2">
    <source>
        <dbReference type="SMART" id="SM00954"/>
    </source>
</evidence>
<dbReference type="RefSeq" id="WP_231449381.1">
    <property type="nucleotide sequence ID" value="NZ_JAJOMB010000031.1"/>
</dbReference>